<dbReference type="PROSITE" id="PS51257">
    <property type="entry name" value="PROKAR_LIPOPROTEIN"/>
    <property type="match status" value="1"/>
</dbReference>
<accession>A0A2G1UHJ8</accession>
<evidence type="ECO:0000259" key="4">
    <source>
        <dbReference type="Pfam" id="PF09375"/>
    </source>
</evidence>
<evidence type="ECO:0000313" key="5">
    <source>
        <dbReference type="EMBL" id="PHQ13981.1"/>
    </source>
</evidence>
<dbReference type="AlphaFoldDB" id="A0A2G1UHJ8"/>
<evidence type="ECO:0000313" key="6">
    <source>
        <dbReference type="Proteomes" id="UP000231409"/>
    </source>
</evidence>
<gene>
    <name evidence="5" type="ORF">CLH61_15645</name>
</gene>
<dbReference type="InterPro" id="IPR038352">
    <property type="entry name" value="Imelysin_sf"/>
</dbReference>
<evidence type="ECO:0000256" key="3">
    <source>
        <dbReference type="SAM" id="SignalP"/>
    </source>
</evidence>
<dbReference type="GO" id="GO:0030313">
    <property type="term" value="C:cell envelope"/>
    <property type="evidence" value="ECO:0007669"/>
    <property type="project" value="UniProtKB-SubCell"/>
</dbReference>
<feature type="signal peptide" evidence="3">
    <location>
        <begin position="1"/>
        <end position="30"/>
    </location>
</feature>
<proteinExistence type="predicted"/>
<comment type="caution">
    <text evidence="5">The sequence shown here is derived from an EMBL/GenBank/DDBJ whole genome shotgun (WGS) entry which is preliminary data.</text>
</comment>
<protein>
    <recommendedName>
        <fullName evidence="4">Imelysin-like domain-containing protein</fullName>
    </recommendedName>
</protein>
<dbReference type="Gene3D" id="1.20.1420.20">
    <property type="entry name" value="M75 peptidase, HXXE motif"/>
    <property type="match status" value="1"/>
</dbReference>
<sequence length="275" mass="29674">MTKPATGRRGHLRMHRLPALLIAVASAILAACNDAGPAPEAPTTAPTTTPAPALPTVTVSEALAGAVNERATATCEATARLHENVTRFLDAPSASTLTAARQNWQDAHQRYRELVSLYLLAGIGLPQIGDDRDPIDAWPILPGYLDEVAGYPRSGMVFSEVPLTPEFLREEHQSTDFLYLTRGFHPLAVMLDGDGDGAPRHEAFAQADDDEQGINAPQRRADLTRLMSNQLTKDIRVLCSQTEQQQLAEALARVVETLPEPVPAAHEPASEEPGQ</sequence>
<feature type="chain" id="PRO_5013551642" description="Imelysin-like domain-containing protein" evidence="3">
    <location>
        <begin position="31"/>
        <end position="275"/>
    </location>
</feature>
<reference evidence="5 6" key="1">
    <citation type="submission" date="2017-09" db="EMBL/GenBank/DDBJ databases">
        <title>The draft genome sequences of Marinobacter sp. PWS21.</title>
        <authorList>
            <person name="Cao J."/>
        </authorList>
    </citation>
    <scope>NUCLEOTIDE SEQUENCE [LARGE SCALE GENOMIC DNA]</scope>
    <source>
        <strain evidence="5 6">PWS21</strain>
    </source>
</reference>
<evidence type="ECO:0000256" key="1">
    <source>
        <dbReference type="ARBA" id="ARBA00004196"/>
    </source>
</evidence>
<dbReference type="InterPro" id="IPR018976">
    <property type="entry name" value="Imelysin-like"/>
</dbReference>
<dbReference type="RefSeq" id="WP_099615707.1">
    <property type="nucleotide sequence ID" value="NZ_KZ319375.1"/>
</dbReference>
<comment type="subcellular location">
    <subcellularLocation>
        <location evidence="1">Cell envelope</location>
    </subcellularLocation>
</comment>
<name>A0A2G1UHJ8_9GAMM</name>
<feature type="domain" description="Imelysin-like" evidence="4">
    <location>
        <begin position="74"/>
        <end position="249"/>
    </location>
</feature>
<dbReference type="Proteomes" id="UP000231409">
    <property type="component" value="Unassembled WGS sequence"/>
</dbReference>
<organism evidence="5 6">
    <name type="scientific">Marinobacter profundi</name>
    <dbReference type="NCBI Taxonomy" id="2666256"/>
    <lineage>
        <taxon>Bacteria</taxon>
        <taxon>Pseudomonadati</taxon>
        <taxon>Pseudomonadota</taxon>
        <taxon>Gammaproteobacteria</taxon>
        <taxon>Pseudomonadales</taxon>
        <taxon>Marinobacteraceae</taxon>
        <taxon>Marinobacter</taxon>
    </lineage>
</organism>
<keyword evidence="6" id="KW-1185">Reference proteome</keyword>
<keyword evidence="2 3" id="KW-0732">Signal</keyword>
<evidence type="ECO:0000256" key="2">
    <source>
        <dbReference type="ARBA" id="ARBA00022729"/>
    </source>
</evidence>
<dbReference type="Pfam" id="PF09375">
    <property type="entry name" value="Peptidase_M75"/>
    <property type="match status" value="1"/>
</dbReference>
<dbReference type="EMBL" id="NTFH01000012">
    <property type="protein sequence ID" value="PHQ13981.1"/>
    <property type="molecule type" value="Genomic_DNA"/>
</dbReference>